<evidence type="ECO:0000259" key="2">
    <source>
        <dbReference type="Pfam" id="PF04892"/>
    </source>
</evidence>
<dbReference type="PANTHER" id="PTHR36834:SF1">
    <property type="entry name" value="INTEGRAL MEMBRANE PROTEIN"/>
    <property type="match status" value="1"/>
</dbReference>
<reference evidence="3 4" key="1">
    <citation type="submission" date="2017-03" db="EMBL/GenBank/DDBJ databases">
        <title>Isolation of Levoglucosan Utilizing Bacteria.</title>
        <authorList>
            <person name="Arya A.S."/>
        </authorList>
    </citation>
    <scope>NUCLEOTIDE SEQUENCE [LARGE SCALE GENOMIC DNA]</scope>
    <source>
        <strain evidence="3 4">MEC069</strain>
    </source>
</reference>
<organism evidence="3 4">
    <name type="scientific">Paenibacillus athensensis</name>
    <dbReference type="NCBI Taxonomy" id="1967502"/>
    <lineage>
        <taxon>Bacteria</taxon>
        <taxon>Bacillati</taxon>
        <taxon>Bacillota</taxon>
        <taxon>Bacilli</taxon>
        <taxon>Bacillales</taxon>
        <taxon>Paenibacillaceae</taxon>
        <taxon>Paenibacillus</taxon>
    </lineage>
</organism>
<protein>
    <submittedName>
        <fullName evidence="3">Teicoplanin resistance protein VanZ</fullName>
    </submittedName>
</protein>
<keyword evidence="1" id="KW-0812">Transmembrane</keyword>
<dbReference type="Proteomes" id="UP000298246">
    <property type="component" value="Unassembled WGS sequence"/>
</dbReference>
<feature type="transmembrane region" description="Helical" evidence="1">
    <location>
        <begin position="12"/>
        <end position="34"/>
    </location>
</feature>
<feature type="transmembrane region" description="Helical" evidence="1">
    <location>
        <begin position="158"/>
        <end position="178"/>
    </location>
</feature>
<dbReference type="InterPro" id="IPR053150">
    <property type="entry name" value="Teicoplanin_resist-assoc"/>
</dbReference>
<sequence length="182" mass="20960">MKIRARIETVLLYGIFICYLIFLMKLLFLSRISYAELFHSERTWTRSVNLIPLSSILEYVRGDSETLQQFAFSNVAGNMMIFFPLGMYIPLFRRDKRMRANLLILLLTSVAVEFIQGLLALGTADIDDILLNTLGGWLGLLGYMLLKRLCRSEKRVRTVITLLSVAGLPCILYILFMVRLRL</sequence>
<dbReference type="AlphaFoldDB" id="A0A4Y8QAC7"/>
<dbReference type="Pfam" id="PF04892">
    <property type="entry name" value="VanZ"/>
    <property type="match status" value="1"/>
</dbReference>
<dbReference type="InterPro" id="IPR006976">
    <property type="entry name" value="VanZ-like"/>
</dbReference>
<keyword evidence="1" id="KW-0472">Membrane</keyword>
<accession>A0A4Y8QAC7</accession>
<feature type="transmembrane region" description="Helical" evidence="1">
    <location>
        <begin position="103"/>
        <end position="123"/>
    </location>
</feature>
<dbReference type="PANTHER" id="PTHR36834">
    <property type="entry name" value="MEMBRANE PROTEIN-RELATED"/>
    <property type="match status" value="1"/>
</dbReference>
<keyword evidence="4" id="KW-1185">Reference proteome</keyword>
<dbReference type="EMBL" id="MYFO01000001">
    <property type="protein sequence ID" value="TFE91847.1"/>
    <property type="molecule type" value="Genomic_DNA"/>
</dbReference>
<keyword evidence="1" id="KW-1133">Transmembrane helix</keyword>
<name>A0A4Y8QAC7_9BACL</name>
<evidence type="ECO:0000313" key="3">
    <source>
        <dbReference type="EMBL" id="TFE91847.1"/>
    </source>
</evidence>
<gene>
    <name evidence="3" type="ORF">B5M42_00990</name>
</gene>
<comment type="caution">
    <text evidence="3">The sequence shown here is derived from an EMBL/GenBank/DDBJ whole genome shotgun (WGS) entry which is preliminary data.</text>
</comment>
<dbReference type="OrthoDB" id="4822551at2"/>
<evidence type="ECO:0000313" key="4">
    <source>
        <dbReference type="Proteomes" id="UP000298246"/>
    </source>
</evidence>
<proteinExistence type="predicted"/>
<dbReference type="RefSeq" id="WP_134748751.1">
    <property type="nucleotide sequence ID" value="NZ_MYFO02000001.1"/>
</dbReference>
<feature type="transmembrane region" description="Helical" evidence="1">
    <location>
        <begin position="129"/>
        <end position="146"/>
    </location>
</feature>
<feature type="domain" description="VanZ-like" evidence="2">
    <location>
        <begin position="16"/>
        <end position="146"/>
    </location>
</feature>
<feature type="transmembrane region" description="Helical" evidence="1">
    <location>
        <begin position="70"/>
        <end position="91"/>
    </location>
</feature>
<evidence type="ECO:0000256" key="1">
    <source>
        <dbReference type="SAM" id="Phobius"/>
    </source>
</evidence>